<dbReference type="EMBL" id="JABFAE010000003">
    <property type="protein sequence ID" value="MBA0824750.1"/>
    <property type="molecule type" value="Genomic_DNA"/>
</dbReference>
<dbReference type="GO" id="GO:0016168">
    <property type="term" value="F:chlorophyll binding"/>
    <property type="evidence" value="ECO:0007669"/>
    <property type="project" value="InterPro"/>
</dbReference>
<sequence length="25" mass="2896">MKKYARRAQLGEIFELNRATLKSDG</sequence>
<proteinExistence type="predicted"/>
<feature type="non-terminal residue" evidence="1">
    <location>
        <position position="25"/>
    </location>
</feature>
<comment type="caution">
    <text evidence="1">The sequence shown here is derived from an EMBL/GenBank/DDBJ whole genome shotgun (WGS) entry which is preliminary data.</text>
</comment>
<gene>
    <name evidence="1" type="ORF">Goarm_021395</name>
</gene>
<dbReference type="InterPro" id="IPR036001">
    <property type="entry name" value="PS_II_antenna-like_sf"/>
</dbReference>
<dbReference type="SUPFAM" id="SSF161077">
    <property type="entry name" value="Photosystem II antenna protein-like"/>
    <property type="match status" value="1"/>
</dbReference>
<dbReference type="Proteomes" id="UP000593575">
    <property type="component" value="Unassembled WGS sequence"/>
</dbReference>
<dbReference type="Gene3D" id="3.10.680.10">
    <property type="entry name" value="Photosystem II CP47 reaction center protein"/>
    <property type="match status" value="1"/>
</dbReference>
<reference evidence="1 2" key="1">
    <citation type="journal article" date="2019" name="Genome Biol. Evol.">
        <title>Insights into the evolution of the New World diploid cottons (Gossypium, subgenus Houzingenia) based on genome sequencing.</title>
        <authorList>
            <person name="Grover C.E."/>
            <person name="Arick M.A. 2nd"/>
            <person name="Thrash A."/>
            <person name="Conover J.L."/>
            <person name="Sanders W.S."/>
            <person name="Peterson D.G."/>
            <person name="Frelichowski J.E."/>
            <person name="Scheffler J.A."/>
            <person name="Scheffler B.E."/>
            <person name="Wendel J.F."/>
        </authorList>
    </citation>
    <scope>NUCLEOTIDE SEQUENCE [LARGE SCALE GENOMIC DNA]</scope>
    <source>
        <strain evidence="1">6</strain>
        <tissue evidence="1">Leaf</tissue>
    </source>
</reference>
<organism evidence="1 2">
    <name type="scientific">Gossypium armourianum</name>
    <dbReference type="NCBI Taxonomy" id="34283"/>
    <lineage>
        <taxon>Eukaryota</taxon>
        <taxon>Viridiplantae</taxon>
        <taxon>Streptophyta</taxon>
        <taxon>Embryophyta</taxon>
        <taxon>Tracheophyta</taxon>
        <taxon>Spermatophyta</taxon>
        <taxon>Magnoliopsida</taxon>
        <taxon>eudicotyledons</taxon>
        <taxon>Gunneridae</taxon>
        <taxon>Pentapetalae</taxon>
        <taxon>rosids</taxon>
        <taxon>malvids</taxon>
        <taxon>Malvales</taxon>
        <taxon>Malvaceae</taxon>
        <taxon>Malvoideae</taxon>
        <taxon>Gossypium</taxon>
    </lineage>
</organism>
<dbReference type="GO" id="GO:0009521">
    <property type="term" value="C:photosystem"/>
    <property type="evidence" value="ECO:0007669"/>
    <property type="project" value="InterPro"/>
</dbReference>
<evidence type="ECO:0000313" key="2">
    <source>
        <dbReference type="Proteomes" id="UP000593575"/>
    </source>
</evidence>
<keyword evidence="2" id="KW-1185">Reference proteome</keyword>
<evidence type="ECO:0000313" key="1">
    <source>
        <dbReference type="EMBL" id="MBA0824750.1"/>
    </source>
</evidence>
<name>A0A7J9IRH9_9ROSI</name>
<dbReference type="AlphaFoldDB" id="A0A7J9IRH9"/>
<accession>A0A7J9IRH9</accession>
<dbReference type="GO" id="GO:0009767">
    <property type="term" value="P:photosynthetic electron transport chain"/>
    <property type="evidence" value="ECO:0007669"/>
    <property type="project" value="InterPro"/>
</dbReference>
<protein>
    <submittedName>
        <fullName evidence="1">Uncharacterized protein</fullName>
    </submittedName>
</protein>